<dbReference type="OrthoDB" id="9810688at2"/>
<evidence type="ECO:0000256" key="3">
    <source>
        <dbReference type="ARBA" id="ARBA00022723"/>
    </source>
</evidence>
<feature type="compositionally biased region" description="Polar residues" evidence="7">
    <location>
        <begin position="344"/>
        <end position="353"/>
    </location>
</feature>
<keyword evidence="6" id="KW-0411">Iron-sulfur</keyword>
<reference evidence="10 13" key="2">
    <citation type="submission" date="2019-10" db="EMBL/GenBank/DDBJ databases">
        <title>Prolixibacter strains distinguished by the presence of nitrate reductase genes were adept at nitrate-dependent anaerobic corrosion of metallic iron and carbon steel.</title>
        <authorList>
            <person name="Iino T."/>
            <person name="Shono N."/>
            <person name="Ito K."/>
            <person name="Nakamura R."/>
            <person name="Sueoka K."/>
            <person name="Harayama S."/>
            <person name="Ohkuma M."/>
        </authorList>
    </citation>
    <scope>NUCLEOTIDE SEQUENCE [LARGE SCALE GENOMIC DNA]</scope>
    <source>
        <strain evidence="10 13">MIC1-1</strain>
    </source>
</reference>
<evidence type="ECO:0000256" key="1">
    <source>
        <dbReference type="ARBA" id="ARBA00022448"/>
    </source>
</evidence>
<dbReference type="PANTHER" id="PTHR30176">
    <property type="entry name" value="FERREDOXIN-TYPE PROTEIN NAPH"/>
    <property type="match status" value="1"/>
</dbReference>
<dbReference type="GO" id="GO:0005886">
    <property type="term" value="C:plasma membrane"/>
    <property type="evidence" value="ECO:0007669"/>
    <property type="project" value="TreeGrafter"/>
</dbReference>
<name>A0A2P8CL49_9BACT</name>
<accession>A0A2P8CL49</accession>
<dbReference type="Pfam" id="PF12801">
    <property type="entry name" value="Fer4_5"/>
    <property type="match status" value="2"/>
</dbReference>
<dbReference type="Proteomes" id="UP000240621">
    <property type="component" value="Unassembled WGS sequence"/>
</dbReference>
<feature type="region of interest" description="Disordered" evidence="7">
    <location>
        <begin position="344"/>
        <end position="364"/>
    </location>
</feature>
<feature type="domain" description="4Fe-4S ferredoxin-type" evidence="9">
    <location>
        <begin position="228"/>
        <end position="257"/>
    </location>
</feature>
<keyword evidence="4" id="KW-0249">Electron transport</keyword>
<feature type="region of interest" description="Disordered" evidence="7">
    <location>
        <begin position="524"/>
        <end position="544"/>
    </location>
</feature>
<dbReference type="SUPFAM" id="SSF54862">
    <property type="entry name" value="4Fe-4S ferredoxins"/>
    <property type="match status" value="2"/>
</dbReference>
<dbReference type="RefSeq" id="WP_106540673.1">
    <property type="nucleotide sequence ID" value="NZ_BLAU01000001.1"/>
</dbReference>
<keyword evidence="8" id="KW-0812">Transmembrane</keyword>
<sequence>MKLSILKKIRVVLALFFFLLLSAVFIDFRSTFGETFYQWAVSLQFVPALMKTITVAGVVAWGLIAVLALTLLFGRVYCSAICPLGIMQDVVSWFSRKVKKKHRYKFRKAWTITRYSILGVLLLVVLFGGITLLTVLDPYSLFGRIASYLFKPIVVWLNNLGAAALSSADVYSILYQYDLAPVQLTVLGTTLLFFILVIVMAFNRGRLYCNSVCPVGTVLGFLSKYSLFKIELDHDTCTKCGKCMRVCKAECISIKTQTIDYSRCVACYNCIDTCPEDAAVYRISRKGKKDKAVELKPVDVMVAQPKGPQMSKRSFLFTAGAGMAAVAGLTSVKKVQAAAVTQQDSTTVHSSNGGKIPENKQYAVSPPGSESIERFNDICTGCSLCVSACPSKVLQPSFLEYGLAGMLQPHMDFHTGLCNFDCTTCGEVCPTGAIKPLTVEQKHVTQIGKAHFIKANCIVETDGTDCGACSEHCPTKAVHMVPYGDLVIPEVTEDICVGCGACEHACPVTPHKAIYVDGNPKHLEAKKPETEKAKSDLKEDEFPF</sequence>
<evidence type="ECO:0000313" key="13">
    <source>
        <dbReference type="Proteomes" id="UP000396862"/>
    </source>
</evidence>
<evidence type="ECO:0000256" key="7">
    <source>
        <dbReference type="SAM" id="MobiDB-lite"/>
    </source>
</evidence>
<feature type="domain" description="4Fe-4S ferredoxin-type" evidence="9">
    <location>
        <begin position="370"/>
        <end position="399"/>
    </location>
</feature>
<dbReference type="AlphaFoldDB" id="A0A2P8CL49"/>
<feature type="transmembrane region" description="Helical" evidence="8">
    <location>
        <begin position="49"/>
        <end position="69"/>
    </location>
</feature>
<protein>
    <submittedName>
        <fullName evidence="11">4Fe-4S binding protein</fullName>
    </submittedName>
    <submittedName>
        <fullName evidence="10">Ferredoxin</fullName>
    </submittedName>
</protein>
<evidence type="ECO:0000313" key="11">
    <source>
        <dbReference type="EMBL" id="PSK85653.1"/>
    </source>
</evidence>
<evidence type="ECO:0000313" key="12">
    <source>
        <dbReference type="Proteomes" id="UP000240621"/>
    </source>
</evidence>
<proteinExistence type="predicted"/>
<comment type="caution">
    <text evidence="11">The sequence shown here is derived from an EMBL/GenBank/DDBJ whole genome shotgun (WGS) entry which is preliminary data.</text>
</comment>
<feature type="domain" description="4Fe-4S ferredoxin-type" evidence="9">
    <location>
        <begin position="454"/>
        <end position="483"/>
    </location>
</feature>
<feature type="transmembrane region" description="Helical" evidence="8">
    <location>
        <begin position="180"/>
        <end position="202"/>
    </location>
</feature>
<dbReference type="InterPro" id="IPR051684">
    <property type="entry name" value="Electron_Trans/Redox"/>
</dbReference>
<dbReference type="CDD" id="cd16373">
    <property type="entry name" value="DMSOR_beta_like"/>
    <property type="match status" value="1"/>
</dbReference>
<keyword evidence="13" id="KW-1185">Reference proteome</keyword>
<dbReference type="EMBL" id="BLAU01000001">
    <property type="protein sequence ID" value="GET20273.1"/>
    <property type="molecule type" value="Genomic_DNA"/>
</dbReference>
<evidence type="ECO:0000256" key="8">
    <source>
        <dbReference type="SAM" id="Phobius"/>
    </source>
</evidence>
<feature type="domain" description="4Fe-4S ferredoxin-type" evidence="9">
    <location>
        <begin position="487"/>
        <end position="519"/>
    </location>
</feature>
<dbReference type="GO" id="GO:0051539">
    <property type="term" value="F:4 iron, 4 sulfur cluster binding"/>
    <property type="evidence" value="ECO:0007669"/>
    <property type="project" value="UniProtKB-KW"/>
</dbReference>
<evidence type="ECO:0000256" key="6">
    <source>
        <dbReference type="ARBA" id="ARBA00023014"/>
    </source>
</evidence>
<dbReference type="Gene3D" id="3.30.70.20">
    <property type="match status" value="3"/>
</dbReference>
<dbReference type="PANTHER" id="PTHR30176:SF3">
    <property type="entry name" value="FERREDOXIN-TYPE PROTEIN NAPH"/>
    <property type="match status" value="1"/>
</dbReference>
<evidence type="ECO:0000313" key="10">
    <source>
        <dbReference type="EMBL" id="GET20273.1"/>
    </source>
</evidence>
<keyword evidence="3" id="KW-0479">Metal-binding</keyword>
<keyword evidence="1" id="KW-0813">Transport</keyword>
<dbReference type="InterPro" id="IPR017900">
    <property type="entry name" value="4Fe4S_Fe_S_CS"/>
</dbReference>
<dbReference type="InterPro" id="IPR017896">
    <property type="entry name" value="4Fe4S_Fe-S-bd"/>
</dbReference>
<feature type="domain" description="4Fe-4S ferredoxin-type" evidence="9">
    <location>
        <begin position="258"/>
        <end position="284"/>
    </location>
</feature>
<dbReference type="Proteomes" id="UP000396862">
    <property type="component" value="Unassembled WGS sequence"/>
</dbReference>
<keyword evidence="5" id="KW-0408">Iron</keyword>
<dbReference type="GO" id="GO:0046872">
    <property type="term" value="F:metal ion binding"/>
    <property type="evidence" value="ECO:0007669"/>
    <property type="project" value="UniProtKB-KW"/>
</dbReference>
<keyword evidence="2" id="KW-0004">4Fe-4S</keyword>
<organism evidence="11 12">
    <name type="scientific">Prolixibacter denitrificans</name>
    <dbReference type="NCBI Taxonomy" id="1541063"/>
    <lineage>
        <taxon>Bacteria</taxon>
        <taxon>Pseudomonadati</taxon>
        <taxon>Bacteroidota</taxon>
        <taxon>Bacteroidia</taxon>
        <taxon>Marinilabiliales</taxon>
        <taxon>Prolixibacteraceae</taxon>
        <taxon>Prolixibacter</taxon>
    </lineage>
</organism>
<evidence type="ECO:0000256" key="4">
    <source>
        <dbReference type="ARBA" id="ARBA00022982"/>
    </source>
</evidence>
<dbReference type="EMBL" id="PYGC01000001">
    <property type="protein sequence ID" value="PSK85653.1"/>
    <property type="molecule type" value="Genomic_DNA"/>
</dbReference>
<evidence type="ECO:0000256" key="5">
    <source>
        <dbReference type="ARBA" id="ARBA00023004"/>
    </source>
</evidence>
<feature type="transmembrane region" description="Helical" evidence="8">
    <location>
        <begin position="115"/>
        <end position="136"/>
    </location>
</feature>
<reference evidence="11 12" key="1">
    <citation type="submission" date="2018-03" db="EMBL/GenBank/DDBJ databases">
        <title>Genomic Encyclopedia of Archaeal and Bacterial Type Strains, Phase II (KMG-II): from individual species to whole genera.</title>
        <authorList>
            <person name="Goeker M."/>
        </authorList>
    </citation>
    <scope>NUCLEOTIDE SEQUENCE [LARGE SCALE GENOMIC DNA]</scope>
    <source>
        <strain evidence="11 12">DSM 27267</strain>
    </source>
</reference>
<feature type="transmembrane region" description="Helical" evidence="8">
    <location>
        <begin position="148"/>
        <end position="168"/>
    </location>
</feature>
<evidence type="ECO:0000256" key="2">
    <source>
        <dbReference type="ARBA" id="ARBA00022485"/>
    </source>
</evidence>
<dbReference type="Pfam" id="PF12838">
    <property type="entry name" value="Fer4_7"/>
    <property type="match status" value="2"/>
</dbReference>
<keyword evidence="8" id="KW-0472">Membrane</keyword>
<dbReference type="PROSITE" id="PS51379">
    <property type="entry name" value="4FE4S_FER_2"/>
    <property type="match status" value="6"/>
</dbReference>
<dbReference type="PROSITE" id="PS00198">
    <property type="entry name" value="4FE4S_FER_1"/>
    <property type="match status" value="3"/>
</dbReference>
<keyword evidence="8" id="KW-1133">Transmembrane helix</keyword>
<gene>
    <name evidence="11" type="ORF">CLV93_101619</name>
    <name evidence="10" type="ORF">JCM18694_05190</name>
</gene>
<feature type="domain" description="4Fe-4S ferredoxin-type" evidence="9">
    <location>
        <begin position="409"/>
        <end position="439"/>
    </location>
</feature>
<dbReference type="Pfam" id="PF13237">
    <property type="entry name" value="Fer4_10"/>
    <property type="match status" value="1"/>
</dbReference>
<evidence type="ECO:0000259" key="9">
    <source>
        <dbReference type="PROSITE" id="PS51379"/>
    </source>
</evidence>